<proteinExistence type="predicted"/>
<feature type="domain" description="Reverse transcriptase" evidence="1">
    <location>
        <begin position="13"/>
        <end position="105"/>
    </location>
</feature>
<gene>
    <name evidence="2" type="ORF">PHMEG_00024578</name>
</gene>
<dbReference type="OrthoDB" id="118603at2759"/>
<dbReference type="Proteomes" id="UP000198211">
    <property type="component" value="Unassembled WGS sequence"/>
</dbReference>
<name>A0A225VE47_9STRA</name>
<dbReference type="InterPro" id="IPR043502">
    <property type="entry name" value="DNA/RNA_pol_sf"/>
</dbReference>
<dbReference type="Gene3D" id="3.10.10.10">
    <property type="entry name" value="HIV Type 1 Reverse Transcriptase, subunit A, domain 1"/>
    <property type="match status" value="1"/>
</dbReference>
<dbReference type="SUPFAM" id="SSF56672">
    <property type="entry name" value="DNA/RNA polymerases"/>
    <property type="match status" value="1"/>
</dbReference>
<dbReference type="InterPro" id="IPR000477">
    <property type="entry name" value="RT_dom"/>
</dbReference>
<dbReference type="AlphaFoldDB" id="A0A225VE47"/>
<dbReference type="EMBL" id="NBNE01005397">
    <property type="protein sequence ID" value="OWZ03653.1"/>
    <property type="molecule type" value="Genomic_DNA"/>
</dbReference>
<reference evidence="3" key="1">
    <citation type="submission" date="2017-03" db="EMBL/GenBank/DDBJ databases">
        <title>Phytopthora megakarya and P. palmivora, two closely related causual agents of cacao black pod achieved similar genome size and gene model numbers by different mechanisms.</title>
        <authorList>
            <person name="Ali S."/>
            <person name="Shao J."/>
            <person name="Larry D.J."/>
            <person name="Kronmiller B."/>
            <person name="Shen D."/>
            <person name="Strem M.D."/>
            <person name="Melnick R.L."/>
            <person name="Guiltinan M.J."/>
            <person name="Tyler B.M."/>
            <person name="Meinhardt L.W."/>
            <person name="Bailey B.A."/>
        </authorList>
    </citation>
    <scope>NUCLEOTIDE SEQUENCE [LARGE SCALE GENOMIC DNA]</scope>
    <source>
        <strain evidence="3">zdho120</strain>
    </source>
</reference>
<dbReference type="InterPro" id="IPR043128">
    <property type="entry name" value="Rev_trsase/Diguanyl_cyclase"/>
</dbReference>
<dbReference type="Pfam" id="PF00078">
    <property type="entry name" value="RVT_1"/>
    <property type="match status" value="1"/>
</dbReference>
<dbReference type="Gene3D" id="3.30.70.270">
    <property type="match status" value="1"/>
</dbReference>
<dbReference type="PANTHER" id="PTHR33064:SF37">
    <property type="entry name" value="RIBONUCLEASE H"/>
    <property type="match status" value="1"/>
</dbReference>
<keyword evidence="3" id="KW-1185">Reference proteome</keyword>
<sequence>MRCYNLSLFGNTKPDTQDKFRLTIDYRPVNDVMIPIAGPMPSSATTMRSFSDKKIFARFDFTQGFWQLPLQKDSGEIFLFVTPDGVYTPTQVLQGVIDSALHFQTKVLTKPAALIPHSALVAAVDFKLNMGKSSPFELEIL</sequence>
<dbReference type="PANTHER" id="PTHR33064">
    <property type="entry name" value="POL PROTEIN"/>
    <property type="match status" value="1"/>
</dbReference>
<evidence type="ECO:0000313" key="2">
    <source>
        <dbReference type="EMBL" id="OWZ03653.1"/>
    </source>
</evidence>
<comment type="caution">
    <text evidence="2">The sequence shown here is derived from an EMBL/GenBank/DDBJ whole genome shotgun (WGS) entry which is preliminary data.</text>
</comment>
<evidence type="ECO:0000259" key="1">
    <source>
        <dbReference type="Pfam" id="PF00078"/>
    </source>
</evidence>
<accession>A0A225VE47</accession>
<protein>
    <recommendedName>
        <fullName evidence="1">Reverse transcriptase domain-containing protein</fullName>
    </recommendedName>
</protein>
<evidence type="ECO:0000313" key="3">
    <source>
        <dbReference type="Proteomes" id="UP000198211"/>
    </source>
</evidence>
<organism evidence="2 3">
    <name type="scientific">Phytophthora megakarya</name>
    <dbReference type="NCBI Taxonomy" id="4795"/>
    <lineage>
        <taxon>Eukaryota</taxon>
        <taxon>Sar</taxon>
        <taxon>Stramenopiles</taxon>
        <taxon>Oomycota</taxon>
        <taxon>Peronosporomycetes</taxon>
        <taxon>Peronosporales</taxon>
        <taxon>Peronosporaceae</taxon>
        <taxon>Phytophthora</taxon>
    </lineage>
</organism>
<dbReference type="InterPro" id="IPR051320">
    <property type="entry name" value="Viral_Replic_Matur_Polypro"/>
</dbReference>